<keyword evidence="3" id="KW-1185">Reference proteome</keyword>
<reference evidence="2" key="1">
    <citation type="submission" date="2019-12" db="EMBL/GenBank/DDBJ databases">
        <title>Actinomadura physcomitrii sp. nov., a novel actinomycete isolated from moss [Physcomitrium sphaericum (Ludw) Fuernr].</title>
        <authorList>
            <person name="Zhuang X."/>
        </authorList>
    </citation>
    <scope>NUCLEOTIDE SEQUENCE [LARGE SCALE GENOMIC DNA]</scope>
    <source>
        <strain evidence="2">LD22</strain>
    </source>
</reference>
<protein>
    <recommendedName>
        <fullName evidence="4">Protein activator of alkane oxidation PraB</fullName>
    </recommendedName>
</protein>
<evidence type="ECO:0000256" key="1">
    <source>
        <dbReference type="SAM" id="SignalP"/>
    </source>
</evidence>
<evidence type="ECO:0008006" key="4">
    <source>
        <dbReference type="Google" id="ProtNLM"/>
    </source>
</evidence>
<dbReference type="RefSeq" id="WP_160573558.1">
    <property type="nucleotide sequence ID" value="NZ_WBMS02000006.1"/>
</dbReference>
<evidence type="ECO:0000313" key="3">
    <source>
        <dbReference type="Proteomes" id="UP000462055"/>
    </source>
</evidence>
<proteinExistence type="predicted"/>
<keyword evidence="1" id="KW-0732">Signal</keyword>
<feature type="chain" id="PRO_5038940200" description="Protein activator of alkane oxidation PraB" evidence="1">
    <location>
        <begin position="36"/>
        <end position="165"/>
    </location>
</feature>
<accession>A0A6I4M8C5</accession>
<dbReference type="Proteomes" id="UP000462055">
    <property type="component" value="Unassembled WGS sequence"/>
</dbReference>
<organism evidence="2 3">
    <name type="scientific">Actinomadura physcomitrii</name>
    <dbReference type="NCBI Taxonomy" id="2650748"/>
    <lineage>
        <taxon>Bacteria</taxon>
        <taxon>Bacillati</taxon>
        <taxon>Actinomycetota</taxon>
        <taxon>Actinomycetes</taxon>
        <taxon>Streptosporangiales</taxon>
        <taxon>Thermomonosporaceae</taxon>
        <taxon>Actinomadura</taxon>
    </lineage>
</organism>
<dbReference type="AlphaFoldDB" id="A0A6I4M8C5"/>
<sequence>MRAPLSRIKKIAAMVSTSAAATAIAVAATAAPALAWTAGPYTATLSGNMTIDAGTAVTCSGSTLSGDLAADGSLTVTSAGISGCPVGVEPQDLPWSGSLGGGNASISGFSVEALGCTYGGTINGTYSGGDTLPATVTFSNQKVSATGGFCLVQSVTLTATYVFSQ</sequence>
<dbReference type="EMBL" id="WBMS02000006">
    <property type="protein sequence ID" value="MWA00645.1"/>
    <property type="molecule type" value="Genomic_DNA"/>
</dbReference>
<comment type="caution">
    <text evidence="2">The sequence shown here is derived from an EMBL/GenBank/DDBJ whole genome shotgun (WGS) entry which is preliminary data.</text>
</comment>
<name>A0A6I4M8C5_9ACTN</name>
<gene>
    <name evidence="2" type="ORF">F8568_009695</name>
</gene>
<evidence type="ECO:0000313" key="2">
    <source>
        <dbReference type="EMBL" id="MWA00645.1"/>
    </source>
</evidence>
<feature type="signal peptide" evidence="1">
    <location>
        <begin position="1"/>
        <end position="35"/>
    </location>
</feature>